<dbReference type="Gene3D" id="1.25.40.20">
    <property type="entry name" value="Ankyrin repeat-containing domain"/>
    <property type="match status" value="3"/>
</dbReference>
<dbReference type="EMBL" id="JAAQPE010000215">
    <property type="protein sequence ID" value="KAF5678239.1"/>
    <property type="molecule type" value="Genomic_DNA"/>
</dbReference>
<evidence type="ECO:0000313" key="4">
    <source>
        <dbReference type="EMBL" id="KAF5678239.1"/>
    </source>
</evidence>
<name>A0A8H5U008_FUSCI</name>
<evidence type="ECO:0000256" key="1">
    <source>
        <dbReference type="ARBA" id="ARBA00022737"/>
    </source>
</evidence>
<sequence>MPSPPRPNYKFPYQQFTVDPNQDSEAHRFGRPYVTPVTLTNQDGYILYENEDFNLLYQIVCSNDTKTLGQYLTAAPFIIPEASAVLIGKHGIDDSEDCFLNAAETGCLDVLKMLLSHFMQDKNLATHTRFKQRRYKLLNRAAKWGNFEMVKYLLDNQPLYADIHARGSHGHTALLCAADLYNTQFLVPHGGERASAAKNEAVMNLLLDRGACASDSVPFWNDKGKPCVTVLSLSVQWASPELVNRLIASGADPNTMVMRGPEGLNFWNQYDSFNELPALFDACTHANFKAVEALIDCRGAAVAAADILSFRDGRGSLPLHWAAQAELPREFDGFPDLKEIARSIARTIGLLLSLDPTAINVQDNDGNTPLHYATMSLSRHNKLYTPVFELLCNKGGDVRTRNNNGETPLHTLFRLQRDRTTFNDQHPVDTTTISIMLAHGASPTDIDDAGNTPLHLAASNLHCTKAVSYLLERGADPAQENLKKETALHRAGCGSYKGRYLLTKSLERVRAQENMLAVLVKAGEEGLMDRADTEGKTPREVAKKTRDMWIMKDIR</sequence>
<gene>
    <name evidence="4" type="ORF">FCIRC_6522</name>
</gene>
<dbReference type="SMART" id="SM00248">
    <property type="entry name" value="ANK"/>
    <property type="match status" value="8"/>
</dbReference>
<evidence type="ECO:0000256" key="2">
    <source>
        <dbReference type="ARBA" id="ARBA00023043"/>
    </source>
</evidence>
<dbReference type="InterPro" id="IPR036770">
    <property type="entry name" value="Ankyrin_rpt-contain_sf"/>
</dbReference>
<protein>
    <submittedName>
        <fullName evidence="4">Ankyrin protein</fullName>
    </submittedName>
</protein>
<dbReference type="Proteomes" id="UP000572754">
    <property type="component" value="Unassembled WGS sequence"/>
</dbReference>
<reference evidence="5" key="1">
    <citation type="journal article" date="2020" name="BMC Genomics">
        <title>Correction to: Identification and distribution of gene clusters required for synthesis of sphingolipid metabolism inhibitors in diverse species of the filamentous fungus Fusarium.</title>
        <authorList>
            <person name="Kim H.S."/>
            <person name="Lohmar J.M."/>
            <person name="Busman M."/>
            <person name="Brown D.W."/>
            <person name="Naumann T.A."/>
            <person name="Divon H.H."/>
            <person name="Lysoe E."/>
            <person name="Uhlig S."/>
            <person name="Proctor R.H."/>
        </authorList>
    </citation>
    <scope>NUCLEOTIDE SEQUENCE [LARGE SCALE GENOMIC DNA]</scope>
    <source>
        <strain evidence="5">NRRL 25331</strain>
    </source>
</reference>
<dbReference type="InterPro" id="IPR002110">
    <property type="entry name" value="Ankyrin_rpt"/>
</dbReference>
<dbReference type="AlphaFoldDB" id="A0A8H5U008"/>
<keyword evidence="1" id="KW-0677">Repeat</keyword>
<comment type="caution">
    <text evidence="4">The sequence shown here is derived from an EMBL/GenBank/DDBJ whole genome shotgun (WGS) entry which is preliminary data.</text>
</comment>
<dbReference type="Pfam" id="PF12796">
    <property type="entry name" value="Ank_2"/>
    <property type="match status" value="3"/>
</dbReference>
<evidence type="ECO:0000256" key="3">
    <source>
        <dbReference type="PROSITE-ProRule" id="PRU00023"/>
    </source>
</evidence>
<organism evidence="4 5">
    <name type="scientific">Fusarium circinatum</name>
    <name type="common">Pitch canker fungus</name>
    <name type="synonym">Gibberella circinata</name>
    <dbReference type="NCBI Taxonomy" id="48490"/>
    <lineage>
        <taxon>Eukaryota</taxon>
        <taxon>Fungi</taxon>
        <taxon>Dikarya</taxon>
        <taxon>Ascomycota</taxon>
        <taxon>Pezizomycotina</taxon>
        <taxon>Sordariomycetes</taxon>
        <taxon>Hypocreomycetidae</taxon>
        <taxon>Hypocreales</taxon>
        <taxon>Nectriaceae</taxon>
        <taxon>Fusarium</taxon>
        <taxon>Fusarium fujikuroi species complex</taxon>
    </lineage>
</organism>
<dbReference type="PANTHER" id="PTHR24126">
    <property type="entry name" value="ANKYRIN REPEAT, PH AND SEC7 DOMAIN CONTAINING PROTEIN SECG-RELATED"/>
    <property type="match status" value="1"/>
</dbReference>
<dbReference type="PROSITE" id="PS50297">
    <property type="entry name" value="ANK_REP_REGION"/>
    <property type="match status" value="2"/>
</dbReference>
<keyword evidence="5" id="KW-1185">Reference proteome</keyword>
<evidence type="ECO:0000313" key="5">
    <source>
        <dbReference type="Proteomes" id="UP000572754"/>
    </source>
</evidence>
<feature type="repeat" description="ANK" evidence="3">
    <location>
        <begin position="365"/>
        <end position="403"/>
    </location>
</feature>
<keyword evidence="2 3" id="KW-0040">ANK repeat</keyword>
<dbReference type="PROSITE" id="PS50088">
    <property type="entry name" value="ANK_REPEAT"/>
    <property type="match status" value="2"/>
</dbReference>
<reference evidence="4 5" key="2">
    <citation type="submission" date="2020-05" db="EMBL/GenBank/DDBJ databases">
        <title>Identification and distribution of gene clusters putatively required for synthesis of sphingolipid metabolism inhibitors in phylogenetically diverse species of the filamentous fungus Fusarium.</title>
        <authorList>
            <person name="Kim H.-S."/>
            <person name="Busman M."/>
            <person name="Brown D.W."/>
            <person name="Divon H."/>
            <person name="Uhlig S."/>
            <person name="Proctor R.H."/>
        </authorList>
    </citation>
    <scope>NUCLEOTIDE SEQUENCE [LARGE SCALE GENOMIC DNA]</scope>
    <source>
        <strain evidence="4 5">NRRL 25331</strain>
    </source>
</reference>
<dbReference type="SUPFAM" id="SSF48403">
    <property type="entry name" value="Ankyrin repeat"/>
    <property type="match status" value="1"/>
</dbReference>
<accession>A0A8H5U008</accession>
<proteinExistence type="predicted"/>
<feature type="repeat" description="ANK" evidence="3">
    <location>
        <begin position="449"/>
        <end position="482"/>
    </location>
</feature>